<keyword evidence="2" id="KW-1185">Reference proteome</keyword>
<dbReference type="AlphaFoldDB" id="A0A4R2CN10"/>
<sequence length="303" mass="33030">MSQPMSLPPELPEIRTKIVRSRFGARTKVRRGIVEVMPKSELMPMKVVVLGLCLSLSFGAASQALAFDPQSGVSKESGPFDLFKFGFFSYKEGRKSDAVEAYRYAAEKGHTGSRWALANMYADGDGVPENDLEAFKMYSEIARAGVEPGSEDTGYFANALIALASYYRRGIPDSPVKVDMTQARQLYFQAASAFGIPEAQFQLGRMMLSGEGGGVSVHQAKKWLNRARNNGHAGAMGLFGNILFQEGQTARGLAFMTAALDHCPPKDCGWLQATQEEAFSVASEADRRKGVALAQSIRFSPEE</sequence>
<name>A0A4R2CN10_SHIGR</name>
<dbReference type="InterPro" id="IPR011990">
    <property type="entry name" value="TPR-like_helical_dom_sf"/>
</dbReference>
<proteinExistence type="predicted"/>
<protein>
    <recommendedName>
        <fullName evidence="3">TPR repeat protein</fullName>
    </recommendedName>
</protein>
<dbReference type="SMART" id="SM00671">
    <property type="entry name" value="SEL1"/>
    <property type="match status" value="3"/>
</dbReference>
<dbReference type="Gene3D" id="1.25.40.10">
    <property type="entry name" value="Tetratricopeptide repeat domain"/>
    <property type="match status" value="1"/>
</dbReference>
<dbReference type="Pfam" id="PF08238">
    <property type="entry name" value="Sel1"/>
    <property type="match status" value="3"/>
</dbReference>
<dbReference type="PANTHER" id="PTHR11102:SF160">
    <property type="entry name" value="ERAD-ASSOCIATED E3 UBIQUITIN-PROTEIN LIGASE COMPONENT HRD3"/>
    <property type="match status" value="1"/>
</dbReference>
<reference evidence="1 2" key="1">
    <citation type="submission" date="2019-03" db="EMBL/GenBank/DDBJ databases">
        <title>Genomic Encyclopedia of Type Strains, Phase IV (KMG-IV): sequencing the most valuable type-strain genomes for metagenomic binning, comparative biology and taxonomic classification.</title>
        <authorList>
            <person name="Goeker M."/>
        </authorList>
    </citation>
    <scope>NUCLEOTIDE SEQUENCE [LARGE SCALE GENOMIC DNA]</scope>
    <source>
        <strain evidence="1 2">DSM 18401</strain>
    </source>
</reference>
<comment type="caution">
    <text evidence="1">The sequence shown here is derived from an EMBL/GenBank/DDBJ whole genome shotgun (WGS) entry which is preliminary data.</text>
</comment>
<dbReference type="InterPro" id="IPR050767">
    <property type="entry name" value="Sel1_AlgK"/>
</dbReference>
<dbReference type="Proteomes" id="UP000295351">
    <property type="component" value="Unassembled WGS sequence"/>
</dbReference>
<organism evidence="1 2">
    <name type="scientific">Shinella granuli</name>
    <dbReference type="NCBI Taxonomy" id="323621"/>
    <lineage>
        <taxon>Bacteria</taxon>
        <taxon>Pseudomonadati</taxon>
        <taxon>Pseudomonadota</taxon>
        <taxon>Alphaproteobacteria</taxon>
        <taxon>Hyphomicrobiales</taxon>
        <taxon>Rhizobiaceae</taxon>
        <taxon>Shinella</taxon>
    </lineage>
</organism>
<dbReference type="SUPFAM" id="SSF81901">
    <property type="entry name" value="HCP-like"/>
    <property type="match status" value="1"/>
</dbReference>
<evidence type="ECO:0000313" key="1">
    <source>
        <dbReference type="EMBL" id="TCN41482.1"/>
    </source>
</evidence>
<accession>A0A4R2CN10</accession>
<dbReference type="NCBIfam" id="NF045484">
    <property type="entry name" value="TransRegExoR"/>
    <property type="match status" value="1"/>
</dbReference>
<gene>
    <name evidence="1" type="ORF">EV665_11370</name>
</gene>
<dbReference type="PANTHER" id="PTHR11102">
    <property type="entry name" value="SEL-1-LIKE PROTEIN"/>
    <property type="match status" value="1"/>
</dbReference>
<dbReference type="InterPro" id="IPR053479">
    <property type="entry name" value="EPS_Regulator"/>
</dbReference>
<evidence type="ECO:0008006" key="3">
    <source>
        <dbReference type="Google" id="ProtNLM"/>
    </source>
</evidence>
<evidence type="ECO:0000313" key="2">
    <source>
        <dbReference type="Proteomes" id="UP000295351"/>
    </source>
</evidence>
<dbReference type="InterPro" id="IPR006597">
    <property type="entry name" value="Sel1-like"/>
</dbReference>
<dbReference type="EMBL" id="SLVX01000013">
    <property type="protein sequence ID" value="TCN41482.1"/>
    <property type="molecule type" value="Genomic_DNA"/>
</dbReference>